<evidence type="ECO:0000313" key="1">
    <source>
        <dbReference type="EMBL" id="HEC73150.1"/>
    </source>
</evidence>
<dbReference type="Pfam" id="PF04404">
    <property type="entry name" value="ERF"/>
    <property type="match status" value="1"/>
</dbReference>
<reference evidence="1" key="1">
    <citation type="journal article" date="2020" name="mSystems">
        <title>Genome- and Community-Level Interaction Insights into Carbon Utilization and Element Cycling Functions of Hydrothermarchaeota in Hydrothermal Sediment.</title>
        <authorList>
            <person name="Zhou Z."/>
            <person name="Liu Y."/>
            <person name="Xu W."/>
            <person name="Pan J."/>
            <person name="Luo Z.H."/>
            <person name="Li M."/>
        </authorList>
    </citation>
    <scope>NUCLEOTIDE SEQUENCE [LARGE SCALE GENOMIC DNA]</scope>
    <source>
        <strain evidence="1">HyVt-380</strain>
    </source>
</reference>
<dbReference type="Proteomes" id="UP000886384">
    <property type="component" value="Unassembled WGS sequence"/>
</dbReference>
<name>A0A7C1ZUC4_9GAMM</name>
<proteinExistence type="predicted"/>
<organism evidence="1">
    <name type="scientific">Methylophaga aminisulfidivorans</name>
    <dbReference type="NCBI Taxonomy" id="230105"/>
    <lineage>
        <taxon>Bacteria</taxon>
        <taxon>Pseudomonadati</taxon>
        <taxon>Pseudomonadota</taxon>
        <taxon>Gammaproteobacteria</taxon>
        <taxon>Thiotrichales</taxon>
        <taxon>Piscirickettsiaceae</taxon>
        <taxon>Methylophaga</taxon>
    </lineage>
</organism>
<gene>
    <name evidence="1" type="ORF">ENI26_02120</name>
</gene>
<accession>A0A7C1ZUC4</accession>
<protein>
    <submittedName>
        <fullName evidence="1">ERF family protein</fullName>
    </submittedName>
</protein>
<dbReference type="AlphaFoldDB" id="A0A7C1ZUC4"/>
<dbReference type="EMBL" id="DRHY01000046">
    <property type="protein sequence ID" value="HEC73150.1"/>
    <property type="molecule type" value="Genomic_DNA"/>
</dbReference>
<comment type="caution">
    <text evidence="1">The sequence shown here is derived from an EMBL/GenBank/DDBJ whole genome shotgun (WGS) entry which is preliminary data.</text>
</comment>
<sequence length="250" mass="27511">MMMMEAQKQEIMTQQNNQVVVTPSTVLSKAYESGASIEHMTQLLELQERFEKREAEKAFNLSLAAFKANPPKILKDRHVSFDTQKGRTEYDHASLANVVYTVSEGLSEHGLSASWETLQDSGLVSVTCILGHELGHEKRTTLSASPDASGGKNNIQAIGSTVSYLQRYTLLSITGLATHDQDNDAASKSSFITFEQAQEIENLLKESGGDIQSFVEYFNVSSISELPADKYKTIITSIKAKAAKKKEAVK</sequence>
<dbReference type="InterPro" id="IPR007499">
    <property type="entry name" value="ERF_bacteria_virus"/>
</dbReference>